<feature type="signal peptide" evidence="1">
    <location>
        <begin position="1"/>
        <end position="18"/>
    </location>
</feature>
<accession>A0A699YRK8</accession>
<keyword evidence="1" id="KW-0732">Signal</keyword>
<evidence type="ECO:0000313" key="2">
    <source>
        <dbReference type="EMBL" id="GFH05732.1"/>
    </source>
</evidence>
<evidence type="ECO:0000256" key="1">
    <source>
        <dbReference type="SAM" id="SignalP"/>
    </source>
</evidence>
<dbReference type="Proteomes" id="UP000485058">
    <property type="component" value="Unassembled WGS sequence"/>
</dbReference>
<dbReference type="AlphaFoldDB" id="A0A699YRK8"/>
<proteinExistence type="predicted"/>
<keyword evidence="3" id="KW-1185">Reference proteome</keyword>
<organism evidence="2 3">
    <name type="scientific">Haematococcus lacustris</name>
    <name type="common">Green alga</name>
    <name type="synonym">Haematococcus pluvialis</name>
    <dbReference type="NCBI Taxonomy" id="44745"/>
    <lineage>
        <taxon>Eukaryota</taxon>
        <taxon>Viridiplantae</taxon>
        <taxon>Chlorophyta</taxon>
        <taxon>core chlorophytes</taxon>
        <taxon>Chlorophyceae</taxon>
        <taxon>CS clade</taxon>
        <taxon>Chlamydomonadales</taxon>
        <taxon>Haematococcaceae</taxon>
        <taxon>Haematococcus</taxon>
    </lineage>
</organism>
<dbReference type="EMBL" id="BLLF01000007">
    <property type="protein sequence ID" value="GFH05732.1"/>
    <property type="molecule type" value="Genomic_DNA"/>
</dbReference>
<name>A0A699YRK8_HAELA</name>
<comment type="caution">
    <text evidence="2">The sequence shown here is derived from an EMBL/GenBank/DDBJ whole genome shotgun (WGS) entry which is preliminary data.</text>
</comment>
<protein>
    <submittedName>
        <fullName evidence="2">Uncharacterized protein</fullName>
    </submittedName>
</protein>
<gene>
    <name evidence="2" type="ORF">HaLaN_00240</name>
</gene>
<reference evidence="2 3" key="1">
    <citation type="submission" date="2020-02" db="EMBL/GenBank/DDBJ databases">
        <title>Draft genome sequence of Haematococcus lacustris strain NIES-144.</title>
        <authorList>
            <person name="Morimoto D."/>
            <person name="Nakagawa S."/>
            <person name="Yoshida T."/>
            <person name="Sawayama S."/>
        </authorList>
    </citation>
    <scope>NUCLEOTIDE SEQUENCE [LARGE SCALE GENOMIC DNA]</scope>
    <source>
        <strain evidence="2 3">NIES-144</strain>
    </source>
</reference>
<evidence type="ECO:0000313" key="3">
    <source>
        <dbReference type="Proteomes" id="UP000485058"/>
    </source>
</evidence>
<feature type="chain" id="PRO_5025520385" evidence="1">
    <location>
        <begin position="19"/>
        <end position="70"/>
    </location>
</feature>
<sequence>MSLLALVCWVAAAGCCKAACAFGAAGCLCKQSVVDMTNSVMKVDSGMAKQFINAFASKCGFQEVSLAAGE</sequence>